<dbReference type="Pfam" id="PF00675">
    <property type="entry name" value="Peptidase_M16"/>
    <property type="match status" value="1"/>
</dbReference>
<proteinExistence type="predicted"/>
<dbReference type="AlphaFoldDB" id="A0A1T0CQY7"/>
<dbReference type="InterPro" id="IPR007863">
    <property type="entry name" value="Peptidase_M16_C"/>
</dbReference>
<dbReference type="InterPro" id="IPR011765">
    <property type="entry name" value="Pept_M16_N"/>
</dbReference>
<evidence type="ECO:0000313" key="4">
    <source>
        <dbReference type="EMBL" id="OOS24639.1"/>
    </source>
</evidence>
<dbReference type="SUPFAM" id="SSF63411">
    <property type="entry name" value="LuxS/MPP-like metallohydrolase"/>
    <property type="match status" value="2"/>
</dbReference>
<dbReference type="RefSeq" id="WP_078253806.1">
    <property type="nucleotide sequence ID" value="NZ_MUYU01000009.1"/>
</dbReference>
<keyword evidence="5" id="KW-1185">Reference proteome</keyword>
<dbReference type="EMBL" id="MUYU01000009">
    <property type="protein sequence ID" value="OOS24639.1"/>
    <property type="molecule type" value="Genomic_DNA"/>
</dbReference>
<evidence type="ECO:0000313" key="5">
    <source>
        <dbReference type="Proteomes" id="UP000189800"/>
    </source>
</evidence>
<feature type="chain" id="PRO_5010551920" evidence="1">
    <location>
        <begin position="31"/>
        <end position="494"/>
    </location>
</feature>
<feature type="domain" description="Peptidase M16 N-terminal" evidence="2">
    <location>
        <begin position="81"/>
        <end position="226"/>
    </location>
</feature>
<evidence type="ECO:0000259" key="3">
    <source>
        <dbReference type="Pfam" id="PF05193"/>
    </source>
</evidence>
<dbReference type="PANTHER" id="PTHR11851">
    <property type="entry name" value="METALLOPROTEASE"/>
    <property type="match status" value="1"/>
</dbReference>
<dbReference type="PANTHER" id="PTHR11851:SF224">
    <property type="entry name" value="PROCESSING PROTEASE"/>
    <property type="match status" value="1"/>
</dbReference>
<dbReference type="Gene3D" id="3.30.830.10">
    <property type="entry name" value="Metalloenzyme, LuxS/M16 peptidase-like"/>
    <property type="match status" value="2"/>
</dbReference>
<dbReference type="STRING" id="470453.B0680_04210"/>
<dbReference type="InterPro" id="IPR050361">
    <property type="entry name" value="MPP/UQCRC_Complex"/>
</dbReference>
<feature type="domain" description="Peptidase M16 C-terminal" evidence="3">
    <location>
        <begin position="236"/>
        <end position="414"/>
    </location>
</feature>
<keyword evidence="1" id="KW-0732">Signal</keyword>
<dbReference type="Proteomes" id="UP000189800">
    <property type="component" value="Unassembled WGS sequence"/>
</dbReference>
<dbReference type="InterPro" id="IPR011249">
    <property type="entry name" value="Metalloenz_LuxS/M16"/>
</dbReference>
<gene>
    <name evidence="4" type="ORF">B0680_04210</name>
</gene>
<evidence type="ECO:0000256" key="1">
    <source>
        <dbReference type="SAM" id="SignalP"/>
    </source>
</evidence>
<comment type="caution">
    <text evidence="4">The sequence shown here is derived from an EMBL/GenBank/DDBJ whole genome shotgun (WGS) entry which is preliminary data.</text>
</comment>
<dbReference type="OrthoDB" id="9811314at2"/>
<reference evidence="4 5" key="1">
    <citation type="submission" date="2017-02" db="EMBL/GenBank/DDBJ databases">
        <title>Draft genome sequence of Moraxella pluranimalium CCUG 54913T type strain.</title>
        <authorList>
            <person name="Salva-Serra F."/>
            <person name="Engstrom-Jakobsson H."/>
            <person name="Thorell K."/>
            <person name="Jaen-Luchoro D."/>
            <person name="Gonzales-Siles L."/>
            <person name="Karlsson R."/>
            <person name="Yazdan S."/>
            <person name="Boulund F."/>
            <person name="Johnning A."/>
            <person name="Engstrand L."/>
            <person name="Kristiansson E."/>
            <person name="Moore E."/>
        </authorList>
    </citation>
    <scope>NUCLEOTIDE SEQUENCE [LARGE SCALE GENOMIC DNA]</scope>
    <source>
        <strain evidence="4 5">CCUG 54913</strain>
    </source>
</reference>
<organism evidence="4 5">
    <name type="scientific">Moraxella pluranimalium</name>
    <dbReference type="NCBI Taxonomy" id="470453"/>
    <lineage>
        <taxon>Bacteria</taxon>
        <taxon>Pseudomonadati</taxon>
        <taxon>Pseudomonadota</taxon>
        <taxon>Gammaproteobacteria</taxon>
        <taxon>Moraxellales</taxon>
        <taxon>Moraxellaceae</taxon>
        <taxon>Moraxella</taxon>
    </lineage>
</organism>
<sequence>MKLLNKYNKLAQAIGATLAISIISATPAIANQNHSTAMGSATLQLSDDSIIDSIDQLGKLDFRVPTTHRFSTDNGVAVVFTELHQLPIVDVSVDFYAGSAFDSQVRADGDGIANMTATMLTQGTSTLDEDAFIAKKEQLGIELGGGVSKDGLSLSVRSLSKAQTLQDATDLFIDALTKPVFDDKILERNKSRLISSVKQQKQNPAYVASLAYTQALYGGHPYGHPATGDEASIKALRRDDLMAFKNQFLTKDNAKITITGDLSLDDAKALANRISAELPSGKSYQGSISTPAKPAPRHIHIEHDSSQTQIIIGHLIDAERTDTASRQRFSDLSLGNEILAGSDFTARLMKTIREQKGYTYGIYGGIERMQAAGSYAVRFSTNGEQVRDAIFDTVAIIQDTLNNGVTHDELELVRLGNKNSFPEIFASNASTHKMTGSLAFGNYPADHLATRLDRLDRATIASVNQALKNTIHPDDFIIITVGKSKPDLSGLFEK</sequence>
<dbReference type="GO" id="GO:0046872">
    <property type="term" value="F:metal ion binding"/>
    <property type="evidence" value="ECO:0007669"/>
    <property type="project" value="InterPro"/>
</dbReference>
<evidence type="ECO:0000259" key="2">
    <source>
        <dbReference type="Pfam" id="PF00675"/>
    </source>
</evidence>
<protein>
    <submittedName>
        <fullName evidence="4">Peptidase M16</fullName>
    </submittedName>
</protein>
<feature type="signal peptide" evidence="1">
    <location>
        <begin position="1"/>
        <end position="30"/>
    </location>
</feature>
<name>A0A1T0CQY7_9GAMM</name>
<dbReference type="Pfam" id="PF05193">
    <property type="entry name" value="Peptidase_M16_C"/>
    <property type="match status" value="1"/>
</dbReference>
<accession>A0A1T0CQY7</accession>